<accession>A0A812Y4S3</accession>
<proteinExistence type="predicted"/>
<keyword evidence="3" id="KW-1185">Reference proteome</keyword>
<evidence type="ECO:0000313" key="3">
    <source>
        <dbReference type="Proteomes" id="UP000649617"/>
    </source>
</evidence>
<comment type="caution">
    <text evidence="2">The sequence shown here is derived from an EMBL/GenBank/DDBJ whole genome shotgun (WGS) entry which is preliminary data.</text>
</comment>
<evidence type="ECO:0000256" key="1">
    <source>
        <dbReference type="SAM" id="MobiDB-lite"/>
    </source>
</evidence>
<protein>
    <submittedName>
        <fullName evidence="2">Uncharacterized protein</fullName>
    </submittedName>
</protein>
<evidence type="ECO:0000313" key="2">
    <source>
        <dbReference type="EMBL" id="CAE7762944.1"/>
    </source>
</evidence>
<feature type="region of interest" description="Disordered" evidence="1">
    <location>
        <begin position="101"/>
        <end position="181"/>
    </location>
</feature>
<dbReference type="Proteomes" id="UP000649617">
    <property type="component" value="Unassembled WGS sequence"/>
</dbReference>
<name>A0A812Y4S3_SYMPI</name>
<feature type="compositionally biased region" description="Basic and acidic residues" evidence="1">
    <location>
        <begin position="139"/>
        <end position="152"/>
    </location>
</feature>
<dbReference type="EMBL" id="CAJNIZ010047133">
    <property type="protein sequence ID" value="CAE7762944.1"/>
    <property type="molecule type" value="Genomic_DNA"/>
</dbReference>
<dbReference type="AlphaFoldDB" id="A0A812Y4S3"/>
<organism evidence="2 3">
    <name type="scientific">Symbiodinium pilosum</name>
    <name type="common">Dinoflagellate</name>
    <dbReference type="NCBI Taxonomy" id="2952"/>
    <lineage>
        <taxon>Eukaryota</taxon>
        <taxon>Sar</taxon>
        <taxon>Alveolata</taxon>
        <taxon>Dinophyceae</taxon>
        <taxon>Suessiales</taxon>
        <taxon>Symbiodiniaceae</taxon>
        <taxon>Symbiodinium</taxon>
    </lineage>
</organism>
<gene>
    <name evidence="2" type="ORF">SPIL2461_LOCUS22297</name>
</gene>
<reference evidence="2" key="1">
    <citation type="submission" date="2021-02" db="EMBL/GenBank/DDBJ databases">
        <authorList>
            <person name="Dougan E. K."/>
            <person name="Rhodes N."/>
            <person name="Thang M."/>
            <person name="Chan C."/>
        </authorList>
    </citation>
    <scope>NUCLEOTIDE SEQUENCE</scope>
</reference>
<sequence>MRGLSEQRAVVYPCVRERYEAAKKCGFSDEQNPYHESKYEALTAPVCSMDFDRVTGFSLDALTGERASAPEFDWGDGPEIPTEIHWAEPPLLTKPAAAVAVAQQAKESTPAAADPAPENQDRAADSRQLAVLPGQPEAHYGEEAEKPVEQKRPPALTDLTDEEETAKAQKDAAKSGCCTLL</sequence>